<dbReference type="Proteomes" id="UP000322079">
    <property type="component" value="Chromosome"/>
</dbReference>
<evidence type="ECO:0000313" key="2">
    <source>
        <dbReference type="EMBL" id="QEL56034.1"/>
    </source>
</evidence>
<keyword evidence="3" id="KW-1185">Reference proteome</keyword>
<protein>
    <submittedName>
        <fullName evidence="2">Uncharacterized protein</fullName>
    </submittedName>
</protein>
<dbReference type="KEGG" id="chrm:FYK34_10935"/>
<feature type="region of interest" description="Disordered" evidence="1">
    <location>
        <begin position="113"/>
        <end position="136"/>
    </location>
</feature>
<evidence type="ECO:0000313" key="3">
    <source>
        <dbReference type="Proteomes" id="UP000322079"/>
    </source>
</evidence>
<evidence type="ECO:0000256" key="1">
    <source>
        <dbReference type="SAM" id="MobiDB-lite"/>
    </source>
</evidence>
<feature type="compositionally biased region" description="Polar residues" evidence="1">
    <location>
        <begin position="115"/>
        <end position="129"/>
    </location>
</feature>
<sequence length="314" mass="35521">MMESAQDKVTGLIVEAEQLWQIENVDQERYICRGCGIKVTPASYKPTNKPRPYFAAKLGHYDNCDVEGEEKLVKRGQSERLTHPLNGFPASYPSRLVLLDDREIVDAGASGVAGTKTSVQGSHGSTGTVPSHPRRRSANTIRPICRAFINLPYDRDLPLEIPGVNGTDFQSVFKRLRSNGLQRYPGTHIFYAPIRWSQPIETDEFLEVLLDAGEREPGGRLIPEKAHRLRIDWHDWSEFKRRSVRNEMAVGKQEAIEARKNNKKINGWVFFLGQQDPDDISLFQVSDHRLVCCLHGEVIYPDLAKNDKALTTGR</sequence>
<organism evidence="2 3">
    <name type="scientific">Chromobacterium paludis</name>
    <dbReference type="NCBI Taxonomy" id="2605945"/>
    <lineage>
        <taxon>Bacteria</taxon>
        <taxon>Pseudomonadati</taxon>
        <taxon>Pseudomonadota</taxon>
        <taxon>Betaproteobacteria</taxon>
        <taxon>Neisseriales</taxon>
        <taxon>Chromobacteriaceae</taxon>
        <taxon>Chromobacterium</taxon>
    </lineage>
</organism>
<dbReference type="EMBL" id="CP043473">
    <property type="protein sequence ID" value="QEL56034.1"/>
    <property type="molecule type" value="Genomic_DNA"/>
</dbReference>
<reference evidence="2 3" key="1">
    <citation type="submission" date="2019-08" db="EMBL/GenBank/DDBJ databases">
        <title>Chromobacterium paludis, a novel bacterium isolated from a Maryland marsh pond.</title>
        <authorList>
            <person name="Blackburn M.B."/>
            <person name="Gundersen-Rindal D.E."/>
        </authorList>
    </citation>
    <scope>NUCLEOTIDE SEQUENCE [LARGE SCALE GENOMIC DNA]</scope>
    <source>
        <strain evidence="3">IIBBL 257-1</strain>
    </source>
</reference>
<proteinExistence type="predicted"/>
<name>A0A5C1DH64_9NEIS</name>
<dbReference type="RefSeq" id="WP_149296389.1">
    <property type="nucleotide sequence ID" value="NZ_CP043473.1"/>
</dbReference>
<dbReference type="AlphaFoldDB" id="A0A5C1DH64"/>
<accession>A0A5C1DH64</accession>
<gene>
    <name evidence="2" type="ORF">FYK34_10935</name>
</gene>